<dbReference type="Proteomes" id="UP001271789">
    <property type="component" value="Unassembled WGS sequence"/>
</dbReference>
<evidence type="ECO:0000313" key="2">
    <source>
        <dbReference type="Proteomes" id="UP001271789"/>
    </source>
</evidence>
<comment type="caution">
    <text evidence="1">The sequence shown here is derived from an EMBL/GenBank/DDBJ whole genome shotgun (WGS) entry which is preliminary data.</text>
</comment>
<evidence type="ECO:0000313" key="1">
    <source>
        <dbReference type="EMBL" id="MDV0447847.1"/>
    </source>
</evidence>
<organism evidence="1 2">
    <name type="scientific">Methanolapillus africanus</name>
    <dbReference type="NCBI Taxonomy" id="3028297"/>
    <lineage>
        <taxon>Archaea</taxon>
        <taxon>Methanobacteriati</taxon>
        <taxon>Methanobacteriota</taxon>
        <taxon>Stenosarchaea group</taxon>
        <taxon>Methanomicrobia</taxon>
        <taxon>Methanosarcinales</taxon>
        <taxon>Methanosarcinaceae</taxon>
        <taxon>Methanolapillus</taxon>
    </lineage>
</organism>
<dbReference type="EMBL" id="JAWDKD010000026">
    <property type="protein sequence ID" value="MDV0447847.1"/>
    <property type="molecule type" value="Genomic_DNA"/>
</dbReference>
<gene>
    <name evidence="1" type="ORF">MsAg5_17640</name>
</gene>
<sequence>MKKTNFLFSVIVFSFAVLVLAAGLATAIVSYDDLSNPTGKRALTPDEMAYYEEMWRGYNTSFMDENDPDFDSLDAELSVAECKNMADIIIVGTVEEVYPSRWNTVDGHEPENVSILNGYIVTETLIHVDYYLKDNPELFKKYDMSREDILIATYGGDVGDWHMTGDSCYNFVSGEQVLLFLQMNETEQMTPLDEASHFEPIGPSLTYRIVGGQLVQGPPYNSTENLGSFIKQLENGTDTLWSKLMHVIFRKS</sequence>
<accession>A0AAE4SDW5</accession>
<proteinExistence type="predicted"/>
<reference evidence="1" key="1">
    <citation type="submission" date="2023-06" db="EMBL/GenBank/DDBJ databases">
        <title>Genome sequence of Methanosarcinaceae archaeon Ag5.</title>
        <authorList>
            <person name="Protasov E."/>
            <person name="Platt K."/>
            <person name="Poehlein A."/>
            <person name="Daniel R."/>
            <person name="Brune A."/>
        </authorList>
    </citation>
    <scope>NUCLEOTIDE SEQUENCE</scope>
    <source>
        <strain evidence="1">Ag5</strain>
    </source>
</reference>
<keyword evidence="2" id="KW-1185">Reference proteome</keyword>
<name>A0AAE4SDW5_9EURY</name>
<dbReference type="AlphaFoldDB" id="A0AAE4SDW5"/>
<dbReference type="RefSeq" id="WP_338100296.1">
    <property type="nucleotide sequence ID" value="NZ_JAWDKD010000026.1"/>
</dbReference>
<protein>
    <submittedName>
        <fullName evidence="1">Uncharacterized protein</fullName>
    </submittedName>
</protein>